<dbReference type="GeneID" id="54557809"/>
<proteinExistence type="predicted"/>
<dbReference type="Proteomes" id="UP000799537">
    <property type="component" value="Unassembled WGS sequence"/>
</dbReference>
<dbReference type="OrthoDB" id="3632283at2759"/>
<dbReference type="PANTHER" id="PTHR47843">
    <property type="entry name" value="BTB DOMAIN-CONTAINING PROTEIN-RELATED"/>
    <property type="match status" value="1"/>
</dbReference>
<dbReference type="CDD" id="cd18186">
    <property type="entry name" value="BTB_POZ_ZBTB_KLHL-like"/>
    <property type="match status" value="1"/>
</dbReference>
<protein>
    <submittedName>
        <fullName evidence="1">Uncharacterized protein</fullName>
    </submittedName>
</protein>
<evidence type="ECO:0000313" key="1">
    <source>
        <dbReference type="EMBL" id="KAF2171410.1"/>
    </source>
</evidence>
<evidence type="ECO:0000313" key="2">
    <source>
        <dbReference type="Proteomes" id="UP000799537"/>
    </source>
</evidence>
<keyword evidence="2" id="KW-1185">Reference proteome</keyword>
<name>A0A6A6CYZ1_ZASCE</name>
<dbReference type="EMBL" id="ML993583">
    <property type="protein sequence ID" value="KAF2171410.1"/>
    <property type="molecule type" value="Genomic_DNA"/>
</dbReference>
<accession>A0A6A6CYZ1</accession>
<dbReference type="SUPFAM" id="SSF54695">
    <property type="entry name" value="POZ domain"/>
    <property type="match status" value="1"/>
</dbReference>
<dbReference type="InterPro" id="IPR011333">
    <property type="entry name" value="SKP1/BTB/POZ_sf"/>
</dbReference>
<sequence length="201" mass="23034">MADPDTVAETAESIFDSMRDDRLVSIYIGDDPTPFLIQQSIICAASPFFKTAFTGSNTYEEAKTGILRLPEDDLQAWQIFIYWLVRAKIPQGFGLSVIKAWTLGDKYQIPQLQDDVMFEVMRILDDHEEQSIQVPNVAFSFCPPGSLMRKFLSDQVVLIAKHCPRALWDWNSLEALCEDPGNRRDLLHALFRNEQENLFGW</sequence>
<dbReference type="RefSeq" id="XP_033672299.1">
    <property type="nucleotide sequence ID" value="XM_033804537.1"/>
</dbReference>
<dbReference type="PANTHER" id="PTHR47843:SF2">
    <property type="entry name" value="BTB DOMAIN-CONTAINING PROTEIN"/>
    <property type="match status" value="1"/>
</dbReference>
<reference evidence="1" key="1">
    <citation type="journal article" date="2020" name="Stud. Mycol.">
        <title>101 Dothideomycetes genomes: a test case for predicting lifestyles and emergence of pathogens.</title>
        <authorList>
            <person name="Haridas S."/>
            <person name="Albert R."/>
            <person name="Binder M."/>
            <person name="Bloem J."/>
            <person name="Labutti K."/>
            <person name="Salamov A."/>
            <person name="Andreopoulos B."/>
            <person name="Baker S."/>
            <person name="Barry K."/>
            <person name="Bills G."/>
            <person name="Bluhm B."/>
            <person name="Cannon C."/>
            <person name="Castanera R."/>
            <person name="Culley D."/>
            <person name="Daum C."/>
            <person name="Ezra D."/>
            <person name="Gonzalez J."/>
            <person name="Henrissat B."/>
            <person name="Kuo A."/>
            <person name="Liang C."/>
            <person name="Lipzen A."/>
            <person name="Lutzoni F."/>
            <person name="Magnuson J."/>
            <person name="Mondo S."/>
            <person name="Nolan M."/>
            <person name="Ohm R."/>
            <person name="Pangilinan J."/>
            <person name="Park H.-J."/>
            <person name="Ramirez L."/>
            <person name="Alfaro M."/>
            <person name="Sun H."/>
            <person name="Tritt A."/>
            <person name="Yoshinaga Y."/>
            <person name="Zwiers L.-H."/>
            <person name="Turgeon B."/>
            <person name="Goodwin S."/>
            <person name="Spatafora J."/>
            <person name="Crous P."/>
            <person name="Grigoriev I."/>
        </authorList>
    </citation>
    <scope>NUCLEOTIDE SEQUENCE</scope>
    <source>
        <strain evidence="1">ATCC 36951</strain>
    </source>
</reference>
<dbReference type="AlphaFoldDB" id="A0A6A6CYZ1"/>
<dbReference type="Gene3D" id="3.30.710.10">
    <property type="entry name" value="Potassium Channel Kv1.1, Chain A"/>
    <property type="match status" value="1"/>
</dbReference>
<organism evidence="1 2">
    <name type="scientific">Zasmidium cellare ATCC 36951</name>
    <dbReference type="NCBI Taxonomy" id="1080233"/>
    <lineage>
        <taxon>Eukaryota</taxon>
        <taxon>Fungi</taxon>
        <taxon>Dikarya</taxon>
        <taxon>Ascomycota</taxon>
        <taxon>Pezizomycotina</taxon>
        <taxon>Dothideomycetes</taxon>
        <taxon>Dothideomycetidae</taxon>
        <taxon>Mycosphaerellales</taxon>
        <taxon>Mycosphaerellaceae</taxon>
        <taxon>Zasmidium</taxon>
    </lineage>
</organism>
<gene>
    <name evidence="1" type="ORF">M409DRAFT_18526</name>
</gene>